<organism evidence="4 5">
    <name type="scientific">Vibrio renipiscarius</name>
    <dbReference type="NCBI Taxonomy" id="1461322"/>
    <lineage>
        <taxon>Bacteria</taxon>
        <taxon>Pseudomonadati</taxon>
        <taxon>Pseudomonadota</taxon>
        <taxon>Gammaproteobacteria</taxon>
        <taxon>Vibrionales</taxon>
        <taxon>Vibrionaceae</taxon>
        <taxon>Vibrio</taxon>
    </lineage>
</organism>
<proteinExistence type="predicted"/>
<evidence type="ECO:0000313" key="5">
    <source>
        <dbReference type="Proteomes" id="UP000031672"/>
    </source>
</evidence>
<dbReference type="Pfam" id="PF00293">
    <property type="entry name" value="NUDIX"/>
    <property type="match status" value="1"/>
</dbReference>
<evidence type="ECO:0000256" key="1">
    <source>
        <dbReference type="ARBA" id="ARBA00001946"/>
    </source>
</evidence>
<dbReference type="OrthoDB" id="9801098at2"/>
<keyword evidence="5" id="KW-1185">Reference proteome</keyword>
<dbReference type="AlphaFoldDB" id="A0A0C2JJA2"/>
<accession>A0A0C2JET4</accession>
<dbReference type="RefSeq" id="WP_040992367.1">
    <property type="nucleotide sequence ID" value="NZ_JTKH01000024.1"/>
</dbReference>
<dbReference type="PANTHER" id="PTHR43046">
    <property type="entry name" value="GDP-MANNOSE MANNOSYL HYDROLASE"/>
    <property type="match status" value="1"/>
</dbReference>
<protein>
    <submittedName>
        <fullName evidence="4">NUDIX hydrolase</fullName>
    </submittedName>
</protein>
<feature type="domain" description="Nudix hydrolase" evidence="3">
    <location>
        <begin position="1"/>
        <end position="133"/>
    </location>
</feature>
<dbReference type="Gene3D" id="3.90.79.10">
    <property type="entry name" value="Nucleoside Triphosphate Pyrophosphohydrolase"/>
    <property type="match status" value="1"/>
</dbReference>
<evidence type="ECO:0000256" key="2">
    <source>
        <dbReference type="ARBA" id="ARBA00022801"/>
    </source>
</evidence>
<dbReference type="Proteomes" id="UP000031672">
    <property type="component" value="Unassembled WGS sequence"/>
</dbReference>
<comment type="caution">
    <text evidence="4">The sequence shown here is derived from an EMBL/GenBank/DDBJ whole genome shotgun (WGS) entry which is preliminary data.</text>
</comment>
<keyword evidence="2 4" id="KW-0378">Hydrolase</keyword>
<dbReference type="SUPFAM" id="SSF55811">
    <property type="entry name" value="Nudix"/>
    <property type="match status" value="1"/>
</dbReference>
<dbReference type="STRING" id="1461322.OJ16_16710"/>
<name>A0A0C2JJA2_9VIBR</name>
<evidence type="ECO:0000259" key="3">
    <source>
        <dbReference type="PROSITE" id="PS51462"/>
    </source>
</evidence>
<dbReference type="InterPro" id="IPR015797">
    <property type="entry name" value="NUDIX_hydrolase-like_dom_sf"/>
</dbReference>
<sequence>MEKIIDKLAWFHIREGQLLAVRSKGKTLFYLPGGKREQGESDEQALIREIQEELAVDLVPGTIQYAETFRAPADGKAAGVTVQLTCYFADFTGDMSPEAEIEELQFVAMDDKAVCSQALLVAMDWLKAQSLIR</sequence>
<reference evidence="4 5" key="1">
    <citation type="submission" date="2014-11" db="EMBL/GenBank/DDBJ databases">
        <title>Draft Genome Sequence of Vibrio piscirenalis strains CECT 8603T and CECT 8604, two marine Gammaproteobacterium isolated from cultured gilthead sea bream (Sparus aurata).</title>
        <authorList>
            <person name="Arahal D.R."/>
            <person name="Rodrigo-Torres L."/>
            <person name="Lucena T."/>
            <person name="Pujalte M.J."/>
        </authorList>
    </citation>
    <scope>NUCLEOTIDE SEQUENCE [LARGE SCALE GENOMIC DNA]</scope>
    <source>
        <strain evidence="4 5">DCR 1-4-2</strain>
    </source>
</reference>
<accession>A0A0C2JJA2</accession>
<dbReference type="EMBL" id="JTKH01000024">
    <property type="protein sequence ID" value="KII76429.1"/>
    <property type="molecule type" value="Genomic_DNA"/>
</dbReference>
<gene>
    <name evidence="4" type="ORF">OJ16_16710</name>
</gene>
<dbReference type="PANTHER" id="PTHR43046:SF14">
    <property type="entry name" value="MUTT_NUDIX FAMILY PROTEIN"/>
    <property type="match status" value="1"/>
</dbReference>
<comment type="cofactor">
    <cofactor evidence="1">
        <name>Mg(2+)</name>
        <dbReference type="ChEBI" id="CHEBI:18420"/>
    </cofactor>
</comment>
<dbReference type="CDD" id="cd04690">
    <property type="entry name" value="NUDIX_Hydrolase"/>
    <property type="match status" value="1"/>
</dbReference>
<dbReference type="GO" id="GO:0016787">
    <property type="term" value="F:hydrolase activity"/>
    <property type="evidence" value="ECO:0007669"/>
    <property type="project" value="UniProtKB-KW"/>
</dbReference>
<dbReference type="InterPro" id="IPR000086">
    <property type="entry name" value="NUDIX_hydrolase_dom"/>
</dbReference>
<dbReference type="PROSITE" id="PS51462">
    <property type="entry name" value="NUDIX"/>
    <property type="match status" value="1"/>
</dbReference>
<evidence type="ECO:0000313" key="4">
    <source>
        <dbReference type="EMBL" id="KII76429.1"/>
    </source>
</evidence>